<organism evidence="3 4">
    <name type="scientific">Mytilus edulis</name>
    <name type="common">Blue mussel</name>
    <dbReference type="NCBI Taxonomy" id="6550"/>
    <lineage>
        <taxon>Eukaryota</taxon>
        <taxon>Metazoa</taxon>
        <taxon>Spiralia</taxon>
        <taxon>Lophotrochozoa</taxon>
        <taxon>Mollusca</taxon>
        <taxon>Bivalvia</taxon>
        <taxon>Autobranchia</taxon>
        <taxon>Pteriomorphia</taxon>
        <taxon>Mytilida</taxon>
        <taxon>Mytiloidea</taxon>
        <taxon>Mytilidae</taxon>
        <taxon>Mytilinae</taxon>
        <taxon>Mytilus</taxon>
    </lineage>
</organism>
<gene>
    <name evidence="3" type="ORF">MEDL_45651</name>
</gene>
<keyword evidence="1" id="KW-1133">Transmembrane helix</keyword>
<feature type="transmembrane region" description="Helical" evidence="1">
    <location>
        <begin position="163"/>
        <end position="183"/>
    </location>
</feature>
<keyword evidence="2" id="KW-0732">Signal</keyword>
<dbReference type="Proteomes" id="UP000683360">
    <property type="component" value="Unassembled WGS sequence"/>
</dbReference>
<evidence type="ECO:0008006" key="5">
    <source>
        <dbReference type="Google" id="ProtNLM"/>
    </source>
</evidence>
<dbReference type="Gene3D" id="2.170.300.10">
    <property type="entry name" value="Tie2 ligand-binding domain superfamily"/>
    <property type="match status" value="1"/>
</dbReference>
<evidence type="ECO:0000313" key="4">
    <source>
        <dbReference type="Proteomes" id="UP000683360"/>
    </source>
</evidence>
<sequence length="385" mass="42816">MNYCLLIVTSYHLLQISSTLSPTSKHVCPTKLYPKDGQLRNISKDAFTVQCCSNFFEKDGHCERNMSSGELTESPVCISAFLAIFGKQCTAKCNCSTVQVCHHIFGCVCSEGFTGNKCDKDTISVENTVITITVTVATGLPSDDDTIITEKTMKSSGPSNKEWLLYTLCITGVIILTVSSHVLRSCRKQKSRVQHEEVVLESTTSFPYTGVYHEIDENVLTDVTPRVCVSSHSSNIGAVYFVPRESSFITTSTENVNTDYLDPVFAADDEGEKSKHKQMHKKDSISMCFSVSDAIVPQSIEHVNPSQFTENRHEHMSGYEVPVTVYQCIESSSGSDEDATDYKYSHMYQSLQKDSQTKHNDYEKLRTPESKIVTDESLQGTTQAV</sequence>
<dbReference type="AlphaFoldDB" id="A0A8S3TRI9"/>
<keyword evidence="1" id="KW-0812">Transmembrane</keyword>
<accession>A0A8S3TRI9</accession>
<name>A0A8S3TRI9_MYTED</name>
<feature type="signal peptide" evidence="2">
    <location>
        <begin position="1"/>
        <end position="19"/>
    </location>
</feature>
<dbReference type="EMBL" id="CAJPWZ010002196">
    <property type="protein sequence ID" value="CAG2233039.1"/>
    <property type="molecule type" value="Genomic_DNA"/>
</dbReference>
<keyword evidence="1" id="KW-0472">Membrane</keyword>
<evidence type="ECO:0000313" key="3">
    <source>
        <dbReference type="EMBL" id="CAG2233039.1"/>
    </source>
</evidence>
<reference evidence="3" key="1">
    <citation type="submission" date="2021-03" db="EMBL/GenBank/DDBJ databases">
        <authorList>
            <person name="Bekaert M."/>
        </authorList>
    </citation>
    <scope>NUCLEOTIDE SEQUENCE</scope>
</reference>
<evidence type="ECO:0000256" key="2">
    <source>
        <dbReference type="SAM" id="SignalP"/>
    </source>
</evidence>
<proteinExistence type="predicted"/>
<dbReference type="OrthoDB" id="6096888at2759"/>
<comment type="caution">
    <text evidence="3">The sequence shown here is derived from an EMBL/GenBank/DDBJ whole genome shotgun (WGS) entry which is preliminary data.</text>
</comment>
<protein>
    <recommendedName>
        <fullName evidence="5">EGF-like domain-containing protein</fullName>
    </recommendedName>
</protein>
<evidence type="ECO:0000256" key="1">
    <source>
        <dbReference type="SAM" id="Phobius"/>
    </source>
</evidence>
<feature type="chain" id="PRO_5035820603" description="EGF-like domain-containing protein" evidence="2">
    <location>
        <begin position="20"/>
        <end position="385"/>
    </location>
</feature>
<keyword evidence="4" id="KW-1185">Reference proteome</keyword>